<dbReference type="EMBL" id="JARKIK010000065">
    <property type="protein sequence ID" value="KAK8730193.1"/>
    <property type="molecule type" value="Genomic_DNA"/>
</dbReference>
<keyword evidence="2" id="KW-0472">Membrane</keyword>
<organism evidence="3 4">
    <name type="scientific">Cherax quadricarinatus</name>
    <name type="common">Australian red claw crayfish</name>
    <dbReference type="NCBI Taxonomy" id="27406"/>
    <lineage>
        <taxon>Eukaryota</taxon>
        <taxon>Metazoa</taxon>
        <taxon>Ecdysozoa</taxon>
        <taxon>Arthropoda</taxon>
        <taxon>Crustacea</taxon>
        <taxon>Multicrustacea</taxon>
        <taxon>Malacostraca</taxon>
        <taxon>Eumalacostraca</taxon>
        <taxon>Eucarida</taxon>
        <taxon>Decapoda</taxon>
        <taxon>Pleocyemata</taxon>
        <taxon>Astacidea</taxon>
        <taxon>Parastacoidea</taxon>
        <taxon>Parastacidae</taxon>
        <taxon>Cherax</taxon>
    </lineage>
</organism>
<reference evidence="3 4" key="1">
    <citation type="journal article" date="2024" name="BMC Genomics">
        <title>Genome assembly of redclaw crayfish (Cherax quadricarinatus) provides insights into its immune adaptation and hypoxia tolerance.</title>
        <authorList>
            <person name="Liu Z."/>
            <person name="Zheng J."/>
            <person name="Li H."/>
            <person name="Fang K."/>
            <person name="Wang S."/>
            <person name="He J."/>
            <person name="Zhou D."/>
            <person name="Weng S."/>
            <person name="Chi M."/>
            <person name="Gu Z."/>
            <person name="He J."/>
            <person name="Li F."/>
            <person name="Wang M."/>
        </authorList>
    </citation>
    <scope>NUCLEOTIDE SEQUENCE [LARGE SCALE GENOMIC DNA]</scope>
    <source>
        <strain evidence="3">ZL_2023a</strain>
    </source>
</reference>
<keyword evidence="2" id="KW-0812">Transmembrane</keyword>
<evidence type="ECO:0000313" key="3">
    <source>
        <dbReference type="EMBL" id="KAK8730193.1"/>
    </source>
</evidence>
<proteinExistence type="predicted"/>
<feature type="region of interest" description="Disordered" evidence="1">
    <location>
        <begin position="177"/>
        <end position="204"/>
    </location>
</feature>
<gene>
    <name evidence="3" type="ORF">OTU49_008137</name>
</gene>
<dbReference type="Proteomes" id="UP001445076">
    <property type="component" value="Unassembled WGS sequence"/>
</dbReference>
<evidence type="ECO:0000256" key="1">
    <source>
        <dbReference type="SAM" id="MobiDB-lite"/>
    </source>
</evidence>
<comment type="caution">
    <text evidence="3">The sequence shown here is derived from an EMBL/GenBank/DDBJ whole genome shotgun (WGS) entry which is preliminary data.</text>
</comment>
<keyword evidence="2" id="KW-1133">Transmembrane helix</keyword>
<feature type="transmembrane region" description="Helical" evidence="2">
    <location>
        <begin position="37"/>
        <end position="56"/>
    </location>
</feature>
<keyword evidence="4" id="KW-1185">Reference proteome</keyword>
<feature type="compositionally biased region" description="Low complexity" evidence="1">
    <location>
        <begin position="110"/>
        <end position="119"/>
    </location>
</feature>
<feature type="compositionally biased region" description="Pro residues" evidence="1">
    <location>
        <begin position="194"/>
        <end position="204"/>
    </location>
</feature>
<accession>A0AAW0WS17</accession>
<dbReference type="AlphaFoldDB" id="A0AAW0WS17"/>
<protein>
    <submittedName>
        <fullName evidence="3">Uncharacterized protein</fullName>
    </submittedName>
</protein>
<evidence type="ECO:0000313" key="4">
    <source>
        <dbReference type="Proteomes" id="UP001445076"/>
    </source>
</evidence>
<name>A0AAW0WS17_CHEQU</name>
<evidence type="ECO:0000256" key="2">
    <source>
        <dbReference type="SAM" id="Phobius"/>
    </source>
</evidence>
<sequence>MVWLSKKAVAITACVAFLCLISTLILCLTGESKLAVFTGITALLVSAASGIIACVLNPTEAHVEEVNQGSESQVELQVIVHQREWTRDGGNRHNASTSMSDLEAPPPYPAASSSSPHPTETDIITIITQQSYRGTQHNEYSNPIFRQHGHGGNALNALRGGGVESEDGLPSYEAALATRPPPSTHPTHHHHPPHPPLITPSPNL</sequence>
<feature type="region of interest" description="Disordered" evidence="1">
    <location>
        <begin position="85"/>
        <end position="119"/>
    </location>
</feature>